<organism evidence="3 4">
    <name type="scientific">Diaphorobacter aerolatus</name>
    <dbReference type="NCBI Taxonomy" id="1288495"/>
    <lineage>
        <taxon>Bacteria</taxon>
        <taxon>Pseudomonadati</taxon>
        <taxon>Pseudomonadota</taxon>
        <taxon>Betaproteobacteria</taxon>
        <taxon>Burkholderiales</taxon>
        <taxon>Comamonadaceae</taxon>
        <taxon>Diaphorobacter</taxon>
    </lineage>
</organism>
<dbReference type="CDD" id="cd01646">
    <property type="entry name" value="RT_Bac_retron_I"/>
    <property type="match status" value="1"/>
</dbReference>
<feature type="compositionally biased region" description="Acidic residues" evidence="1">
    <location>
        <begin position="483"/>
        <end position="502"/>
    </location>
</feature>
<dbReference type="InterPro" id="IPR000477">
    <property type="entry name" value="RT_dom"/>
</dbReference>
<feature type="domain" description="Reverse transcriptase" evidence="2">
    <location>
        <begin position="1"/>
        <end position="217"/>
    </location>
</feature>
<proteinExistence type="predicted"/>
<accession>A0A7H0GQ11</accession>
<evidence type="ECO:0000256" key="1">
    <source>
        <dbReference type="SAM" id="MobiDB-lite"/>
    </source>
</evidence>
<evidence type="ECO:0000313" key="3">
    <source>
        <dbReference type="EMBL" id="QNP50377.1"/>
    </source>
</evidence>
<reference evidence="3 4" key="1">
    <citation type="submission" date="2020-08" db="EMBL/GenBank/DDBJ databases">
        <title>Genome sequence of Diaphorobacter aerolatus KACC 16536T.</title>
        <authorList>
            <person name="Hyun D.-W."/>
            <person name="Bae J.-W."/>
        </authorList>
    </citation>
    <scope>NUCLEOTIDE SEQUENCE [LARGE SCALE GENOMIC DNA]</scope>
    <source>
        <strain evidence="3 4">KACC 16536</strain>
    </source>
</reference>
<evidence type="ECO:0000259" key="2">
    <source>
        <dbReference type="PROSITE" id="PS50878"/>
    </source>
</evidence>
<protein>
    <submittedName>
        <fullName evidence="3">RNA-directed DNA polymerase</fullName>
    </submittedName>
</protein>
<evidence type="ECO:0000313" key="4">
    <source>
        <dbReference type="Proteomes" id="UP000516028"/>
    </source>
</evidence>
<keyword evidence="3" id="KW-0548">Nucleotidyltransferase</keyword>
<keyword evidence="3" id="KW-0695">RNA-directed DNA polymerase</keyword>
<dbReference type="GO" id="GO:0003964">
    <property type="term" value="F:RNA-directed DNA polymerase activity"/>
    <property type="evidence" value="ECO:0007669"/>
    <property type="project" value="UniProtKB-KW"/>
</dbReference>
<gene>
    <name evidence="3" type="ORF">H9K75_03110</name>
</gene>
<keyword evidence="4" id="KW-1185">Reference proteome</keyword>
<dbReference type="AlphaFoldDB" id="A0A7H0GQ11"/>
<dbReference type="KEGG" id="daer:H9K75_03110"/>
<feature type="region of interest" description="Disordered" evidence="1">
    <location>
        <begin position="473"/>
        <end position="510"/>
    </location>
</feature>
<sequence length="510" mass="58490">MTSIVNPVPQLFLVTFVARHWADFLQHFRKSRLSASHPRFLRAGGRAACIPSMQRLHERMVLDSAGFRYMLRTDVSRFFPTVYTHSVPWALHSKLVAKAKRWDSTGRYFGNLIDQALRQGQDEQTMGLPIGPDTSHVVAETISTSVDLLLRDSLKSWPAGFRYVDDYYLFFPSLAEAESALAALSRALKEFELQINFEKTYICPVSEIVDDYWTRQLRNFEIAKHVRKQRSDIHHFFEFAKNIAAKNADENVMTYALKRASSVLIKPENWESFEAHICHIALSHPNTLQTISQILATYKVYAYKLNGRRIQRTLNTLIVEHAALGHHSEVAWCLWMCKELDIQLEQAGVDLVASMQSSVCALLLMDLSESGKLESAPKDTFWRSIDGEDSLREELWLMCYEAGIRGWGGFNSARILADDYFKKLHAFGIRFYDQTASSKLLFNLKPGTLEKFKLNDLDDFFERDDADDYLEYEAGDGGYEGVVFDEDESSDEDETGSEVNDDNDTKEFYF</sequence>
<dbReference type="EMBL" id="CP060783">
    <property type="protein sequence ID" value="QNP50377.1"/>
    <property type="molecule type" value="Genomic_DNA"/>
</dbReference>
<name>A0A7H0GQ11_9BURK</name>
<dbReference type="Proteomes" id="UP000516028">
    <property type="component" value="Chromosome"/>
</dbReference>
<dbReference type="PROSITE" id="PS50878">
    <property type="entry name" value="RT_POL"/>
    <property type="match status" value="1"/>
</dbReference>
<keyword evidence="3" id="KW-0808">Transferase</keyword>